<dbReference type="AlphaFoldDB" id="A0AAW1HRV8"/>
<feature type="domain" description="Reverse transcriptase" evidence="1">
    <location>
        <begin position="133"/>
        <end position="251"/>
    </location>
</feature>
<feature type="domain" description="Integrase zinc-binding" evidence="2">
    <location>
        <begin position="631"/>
        <end position="671"/>
    </location>
</feature>
<dbReference type="InterPro" id="IPR036397">
    <property type="entry name" value="RNaseH_sf"/>
</dbReference>
<sequence length="733" mass="84148">MGSEAFDLLTDLCNPEKPENCAFEDLVDLMGNHLQPKPSDIADRKSGNREAYTEFMAEYERLGHMSIEENDEKNEPSFYLPHHGVSSQNSQTTRLRVVFDGSAPSTTGWSLNDLQYVGQNLQDELLNLILRFRQWKYVICADIMKMYRQILIRPEQRSLQKILWRKNPSENISVYTLNTVTYGTTSAPYLAIRCLKQLATENQEKHPEAARIISDDFYVDDMLTGGDKAENVIKRIEEVKTILQSAGFELHKWLSNSPPILEQLLPKNQSPQTISFDKHAKKTVGIDWTCADDTFRFTINVQTERPITKRTKIRIPRYIFNSLPVHIELHGFSDASERAYGACVYIRINLLCAKTKVAPIRSITIPRLELCGTLILSQLANKVKISSQLTFDKCYLWSDSTIALHWINTSPNVLQPFVSNRVSQIQSLTSSNEWHHIRSEDNPADILSRGTTPTDLLKSTMWWHGPSWLHEPEENWPMSILTVPKFCKPRHIPYALKAKVEPMGNAHSTSTKKKWGNLEGVCVFLDDILISAETEADHLNLLYKVFERLDHYGLKLQLSKCTLCQNKVEYLGFIIDERGVHTAPDKINAIVNCKVPNNITELRAFLGLVNYYSKFIPNVATKLNPLYSLLHLSHLGVNKCKAIARSYFWWPNLDLDVEKMCSNCKICTTFRNNPPKITFNPWPLAIRPWSRLHLDFLGPIFNRKYLIIVDTYTKWIEVFELSSTNAINTINKL</sequence>
<dbReference type="InterPro" id="IPR008042">
    <property type="entry name" value="Retrotrans_Pao"/>
</dbReference>
<evidence type="ECO:0000259" key="2">
    <source>
        <dbReference type="Pfam" id="PF17921"/>
    </source>
</evidence>
<keyword evidence="4" id="KW-1185">Reference proteome</keyword>
<dbReference type="InterPro" id="IPR041588">
    <property type="entry name" value="Integrase_H2C2"/>
</dbReference>
<dbReference type="InterPro" id="IPR000477">
    <property type="entry name" value="RT_dom"/>
</dbReference>
<dbReference type="PANTHER" id="PTHR47331">
    <property type="entry name" value="PHD-TYPE DOMAIN-CONTAINING PROTEIN"/>
    <property type="match status" value="1"/>
</dbReference>
<dbReference type="GO" id="GO:0003964">
    <property type="term" value="F:RNA-directed DNA polymerase activity"/>
    <property type="evidence" value="ECO:0007669"/>
    <property type="project" value="UniProtKB-KW"/>
</dbReference>
<gene>
    <name evidence="3" type="ORF">QE152_g40316</name>
</gene>
<accession>A0AAW1HRV8</accession>
<reference evidence="3 4" key="1">
    <citation type="journal article" date="2024" name="BMC Genomics">
        <title>De novo assembly and annotation of Popillia japonica's genome with initial clues to its potential as an invasive pest.</title>
        <authorList>
            <person name="Cucini C."/>
            <person name="Boschi S."/>
            <person name="Funari R."/>
            <person name="Cardaioli E."/>
            <person name="Iannotti N."/>
            <person name="Marturano G."/>
            <person name="Paoli F."/>
            <person name="Bruttini M."/>
            <person name="Carapelli A."/>
            <person name="Frati F."/>
            <person name="Nardi F."/>
        </authorList>
    </citation>
    <scope>NUCLEOTIDE SEQUENCE [LARGE SCALE GENOMIC DNA]</scope>
    <source>
        <strain evidence="3">DMR45628</strain>
    </source>
</reference>
<dbReference type="Pfam" id="PF05380">
    <property type="entry name" value="Peptidase_A17"/>
    <property type="match status" value="1"/>
</dbReference>
<dbReference type="CDD" id="cd01644">
    <property type="entry name" value="RT_pepA17"/>
    <property type="match status" value="1"/>
</dbReference>
<dbReference type="Proteomes" id="UP001458880">
    <property type="component" value="Unassembled WGS sequence"/>
</dbReference>
<comment type="caution">
    <text evidence="3">The sequence shown here is derived from an EMBL/GenBank/DDBJ whole genome shotgun (WGS) entry which is preliminary data.</text>
</comment>
<keyword evidence="3" id="KW-0548">Nucleotidyltransferase</keyword>
<evidence type="ECO:0000313" key="4">
    <source>
        <dbReference type="Proteomes" id="UP001458880"/>
    </source>
</evidence>
<dbReference type="Pfam" id="PF00078">
    <property type="entry name" value="RVT_1"/>
    <property type="match status" value="2"/>
</dbReference>
<name>A0AAW1HRV8_POPJA</name>
<dbReference type="Pfam" id="PF17921">
    <property type="entry name" value="Integrase_H2C2"/>
    <property type="match status" value="1"/>
</dbReference>
<dbReference type="EMBL" id="JASPKY010001100">
    <property type="protein sequence ID" value="KAK9679074.1"/>
    <property type="molecule type" value="Genomic_DNA"/>
</dbReference>
<feature type="domain" description="Reverse transcriptase" evidence="1">
    <location>
        <begin position="520"/>
        <end position="575"/>
    </location>
</feature>
<dbReference type="SUPFAM" id="SSF56672">
    <property type="entry name" value="DNA/RNA polymerases"/>
    <property type="match status" value="2"/>
</dbReference>
<keyword evidence="3" id="KW-0695">RNA-directed DNA polymerase</keyword>
<evidence type="ECO:0000313" key="3">
    <source>
        <dbReference type="EMBL" id="KAK9679074.1"/>
    </source>
</evidence>
<dbReference type="GO" id="GO:0003676">
    <property type="term" value="F:nucleic acid binding"/>
    <property type="evidence" value="ECO:0007669"/>
    <property type="project" value="InterPro"/>
</dbReference>
<organism evidence="3 4">
    <name type="scientific">Popillia japonica</name>
    <name type="common">Japanese beetle</name>
    <dbReference type="NCBI Taxonomy" id="7064"/>
    <lineage>
        <taxon>Eukaryota</taxon>
        <taxon>Metazoa</taxon>
        <taxon>Ecdysozoa</taxon>
        <taxon>Arthropoda</taxon>
        <taxon>Hexapoda</taxon>
        <taxon>Insecta</taxon>
        <taxon>Pterygota</taxon>
        <taxon>Neoptera</taxon>
        <taxon>Endopterygota</taxon>
        <taxon>Coleoptera</taxon>
        <taxon>Polyphaga</taxon>
        <taxon>Scarabaeiformia</taxon>
        <taxon>Scarabaeidae</taxon>
        <taxon>Rutelinae</taxon>
        <taxon>Popillia</taxon>
    </lineage>
</organism>
<protein>
    <submittedName>
        <fullName evidence="3">Reverse transcriptase (RNA-dependent DNA polymerase)</fullName>
    </submittedName>
</protein>
<keyword evidence="3" id="KW-0808">Transferase</keyword>
<dbReference type="PANTHER" id="PTHR47331:SF1">
    <property type="entry name" value="GAG-LIKE PROTEIN"/>
    <property type="match status" value="1"/>
</dbReference>
<dbReference type="Gene3D" id="3.30.70.270">
    <property type="match status" value="3"/>
</dbReference>
<dbReference type="Gene3D" id="3.10.10.10">
    <property type="entry name" value="HIV Type 1 Reverse Transcriptase, subunit A, domain 1"/>
    <property type="match status" value="1"/>
</dbReference>
<evidence type="ECO:0000259" key="1">
    <source>
        <dbReference type="Pfam" id="PF00078"/>
    </source>
</evidence>
<dbReference type="Gene3D" id="3.30.420.10">
    <property type="entry name" value="Ribonuclease H-like superfamily/Ribonuclease H"/>
    <property type="match status" value="1"/>
</dbReference>
<dbReference type="InterPro" id="IPR043128">
    <property type="entry name" value="Rev_trsase/Diguanyl_cyclase"/>
</dbReference>
<proteinExistence type="predicted"/>
<dbReference type="InterPro" id="IPR043502">
    <property type="entry name" value="DNA/RNA_pol_sf"/>
</dbReference>